<evidence type="ECO:0000256" key="10">
    <source>
        <dbReference type="ARBA" id="ARBA00023172"/>
    </source>
</evidence>
<feature type="region of interest" description="Disordered" evidence="14">
    <location>
        <begin position="428"/>
        <end position="501"/>
    </location>
</feature>
<evidence type="ECO:0000313" key="17">
    <source>
        <dbReference type="Proteomes" id="UP001194696"/>
    </source>
</evidence>
<feature type="compositionally biased region" description="Basic and acidic residues" evidence="14">
    <location>
        <begin position="379"/>
        <end position="392"/>
    </location>
</feature>
<evidence type="ECO:0000256" key="14">
    <source>
        <dbReference type="SAM" id="MobiDB-lite"/>
    </source>
</evidence>
<gene>
    <name evidence="16" type="primary">MCH1</name>
    <name evidence="16" type="ORF">BGZ96_007945</name>
</gene>
<evidence type="ECO:0000256" key="4">
    <source>
        <dbReference type="ARBA" id="ARBA00022722"/>
    </source>
</evidence>
<feature type="region of interest" description="Disordered" evidence="14">
    <location>
        <begin position="278"/>
        <end position="326"/>
    </location>
</feature>
<dbReference type="EMBL" id="JAAAIM010000423">
    <property type="protein sequence ID" value="KAG0288267.1"/>
    <property type="molecule type" value="Genomic_DNA"/>
</dbReference>
<feature type="region of interest" description="Disordered" evidence="14">
    <location>
        <begin position="374"/>
        <end position="404"/>
    </location>
</feature>
<dbReference type="Proteomes" id="UP001194696">
    <property type="component" value="Unassembled WGS sequence"/>
</dbReference>
<dbReference type="InterPro" id="IPR042530">
    <property type="entry name" value="EME1/EME2_C"/>
</dbReference>
<feature type="compositionally biased region" description="Basic and acidic residues" evidence="14">
    <location>
        <begin position="431"/>
        <end position="452"/>
    </location>
</feature>
<feature type="compositionally biased region" description="Basic and acidic residues" evidence="14">
    <location>
        <begin position="526"/>
        <end position="537"/>
    </location>
</feature>
<comment type="caution">
    <text evidence="16">The sequence shown here is derived from an EMBL/GenBank/DDBJ whole genome shotgun (WGS) entry which is preliminary data.</text>
</comment>
<dbReference type="Gene3D" id="1.10.150.670">
    <property type="entry name" value="Crossover junction endonuclease EME1, DNA-binding domain"/>
    <property type="match status" value="1"/>
</dbReference>
<evidence type="ECO:0000256" key="3">
    <source>
        <dbReference type="ARBA" id="ARBA00005313"/>
    </source>
</evidence>
<protein>
    <submittedName>
        <fullName evidence="16">Monocarboxylate transporter mch1</fullName>
    </submittedName>
</protein>
<keyword evidence="10" id="KW-0233">DNA recombination</keyword>
<feature type="compositionally biased region" description="Low complexity" evidence="14">
    <location>
        <begin position="219"/>
        <end position="230"/>
    </location>
</feature>
<dbReference type="Pfam" id="PF21292">
    <property type="entry name" value="EME1-MUS81_C"/>
    <property type="match status" value="1"/>
</dbReference>
<dbReference type="InterPro" id="IPR033310">
    <property type="entry name" value="Mms4/EME1/EME2"/>
</dbReference>
<feature type="region of interest" description="Disordered" evidence="14">
    <location>
        <begin position="56"/>
        <end position="106"/>
    </location>
</feature>
<feature type="compositionally biased region" description="Basic and acidic residues" evidence="14">
    <location>
        <begin position="119"/>
        <end position="128"/>
    </location>
</feature>
<keyword evidence="11" id="KW-0234">DNA repair</keyword>
<proteinExistence type="inferred from homology"/>
<evidence type="ECO:0000256" key="13">
    <source>
        <dbReference type="ARBA" id="ARBA00023254"/>
    </source>
</evidence>
<organism evidence="16 17">
    <name type="scientific">Linnemannia gamsii</name>
    <dbReference type="NCBI Taxonomy" id="64522"/>
    <lineage>
        <taxon>Eukaryota</taxon>
        <taxon>Fungi</taxon>
        <taxon>Fungi incertae sedis</taxon>
        <taxon>Mucoromycota</taxon>
        <taxon>Mortierellomycotina</taxon>
        <taxon>Mortierellomycetes</taxon>
        <taxon>Mortierellales</taxon>
        <taxon>Mortierellaceae</taxon>
        <taxon>Linnemannia</taxon>
    </lineage>
</organism>
<accession>A0ABQ7K034</accession>
<feature type="region of interest" description="Disordered" evidence="14">
    <location>
        <begin position="149"/>
        <end position="254"/>
    </location>
</feature>
<keyword evidence="7" id="KW-0227">DNA damage</keyword>
<evidence type="ECO:0000256" key="9">
    <source>
        <dbReference type="ARBA" id="ARBA00022842"/>
    </source>
</evidence>
<feature type="compositionally biased region" description="Low complexity" evidence="14">
    <location>
        <begin position="167"/>
        <end position="178"/>
    </location>
</feature>
<evidence type="ECO:0000256" key="2">
    <source>
        <dbReference type="ARBA" id="ARBA00004123"/>
    </source>
</evidence>
<evidence type="ECO:0000256" key="7">
    <source>
        <dbReference type="ARBA" id="ARBA00022763"/>
    </source>
</evidence>
<dbReference type="PANTHER" id="PTHR21077:SF5">
    <property type="entry name" value="CROSSOVER JUNCTION ENDONUCLEASE MMS4"/>
    <property type="match status" value="1"/>
</dbReference>
<name>A0ABQ7K034_9FUNG</name>
<dbReference type="PANTHER" id="PTHR21077">
    <property type="entry name" value="EME1 PROTEIN"/>
    <property type="match status" value="1"/>
</dbReference>
<feature type="compositionally biased region" description="Low complexity" evidence="14">
    <location>
        <begin position="478"/>
        <end position="501"/>
    </location>
</feature>
<keyword evidence="17" id="KW-1185">Reference proteome</keyword>
<keyword evidence="12" id="KW-0539">Nucleus</keyword>
<keyword evidence="9" id="KW-0460">Magnesium</keyword>
<dbReference type="InterPro" id="IPR006166">
    <property type="entry name" value="ERCC4_domain"/>
</dbReference>
<evidence type="ECO:0000256" key="11">
    <source>
        <dbReference type="ARBA" id="ARBA00023204"/>
    </source>
</evidence>
<keyword evidence="13" id="KW-0469">Meiosis</keyword>
<dbReference type="Pfam" id="PF02732">
    <property type="entry name" value="ERCC4"/>
    <property type="match status" value="1"/>
</dbReference>
<keyword evidence="4" id="KW-0540">Nuclease</keyword>
<feature type="domain" description="ERCC4" evidence="15">
    <location>
        <begin position="841"/>
        <end position="985"/>
    </location>
</feature>
<evidence type="ECO:0000313" key="16">
    <source>
        <dbReference type="EMBL" id="KAG0288267.1"/>
    </source>
</evidence>
<feature type="region of interest" description="Disordered" evidence="14">
    <location>
        <begin position="114"/>
        <end position="133"/>
    </location>
</feature>
<keyword evidence="6" id="KW-0255">Endonuclease</keyword>
<comment type="subcellular location">
    <subcellularLocation>
        <location evidence="2">Nucleus</location>
    </subcellularLocation>
</comment>
<comment type="cofactor">
    <cofactor evidence="1">
        <name>Mg(2+)</name>
        <dbReference type="ChEBI" id="CHEBI:18420"/>
    </cofactor>
</comment>
<evidence type="ECO:0000256" key="5">
    <source>
        <dbReference type="ARBA" id="ARBA00022723"/>
    </source>
</evidence>
<feature type="compositionally biased region" description="Pro residues" evidence="14">
    <location>
        <begin position="92"/>
        <end position="102"/>
    </location>
</feature>
<evidence type="ECO:0000256" key="8">
    <source>
        <dbReference type="ARBA" id="ARBA00022801"/>
    </source>
</evidence>
<feature type="compositionally biased region" description="Polar residues" evidence="14">
    <location>
        <begin position="76"/>
        <end position="87"/>
    </location>
</feature>
<feature type="region of interest" description="Disordered" evidence="14">
    <location>
        <begin position="928"/>
        <end position="950"/>
    </location>
</feature>
<evidence type="ECO:0000256" key="1">
    <source>
        <dbReference type="ARBA" id="ARBA00001946"/>
    </source>
</evidence>
<feature type="compositionally biased region" description="Polar residues" evidence="14">
    <location>
        <begin position="231"/>
        <end position="253"/>
    </location>
</feature>
<keyword evidence="8" id="KW-0378">Hydrolase</keyword>
<evidence type="ECO:0000256" key="12">
    <source>
        <dbReference type="ARBA" id="ARBA00023242"/>
    </source>
</evidence>
<feature type="compositionally biased region" description="Polar residues" evidence="14">
    <location>
        <begin position="588"/>
        <end position="602"/>
    </location>
</feature>
<evidence type="ECO:0000259" key="15">
    <source>
        <dbReference type="Pfam" id="PF02732"/>
    </source>
</evidence>
<feature type="compositionally biased region" description="Polar residues" evidence="14">
    <location>
        <begin position="149"/>
        <end position="160"/>
    </location>
</feature>
<reference evidence="16 17" key="1">
    <citation type="journal article" date="2020" name="Fungal Divers.">
        <title>Resolving the Mortierellaceae phylogeny through synthesis of multi-gene phylogenetics and phylogenomics.</title>
        <authorList>
            <person name="Vandepol N."/>
            <person name="Liber J."/>
            <person name="Desiro A."/>
            <person name="Na H."/>
            <person name="Kennedy M."/>
            <person name="Barry K."/>
            <person name="Grigoriev I.V."/>
            <person name="Miller A.N."/>
            <person name="O'Donnell K."/>
            <person name="Stajich J.E."/>
            <person name="Bonito G."/>
        </authorList>
    </citation>
    <scope>NUCLEOTIDE SEQUENCE [LARGE SCALE GENOMIC DNA]</scope>
    <source>
        <strain evidence="16 17">AD045</strain>
    </source>
</reference>
<feature type="region of interest" description="Disordered" evidence="14">
    <location>
        <begin position="516"/>
        <end position="713"/>
    </location>
</feature>
<sequence>MATLSQVDLLEMAREVLLVCQDGEYNLQDIIADLTISRSAQVTINRIFDGQFTKRVESTDSSDLPNASELFRSRSPEQILSPRSQAVTPRSRPTPAPAPRPKPSNNNVVVILSSDEEDNIKPDPFDDRSDTEDGFDELMKNIHLIKSGETATSKRTNGTLSAGAGVSTLNSTASTTQTTRKRTALSPPLILSYKRSPSIELAPSSPPYRELSPPIVARPTPSNTKTTSPTAMRTNNLIPKSADTTPTKRNNTRAGALVSEFTDKMPLSLEICSEWDDLPLLSESPSPPPRTKRVTPTKVRDRSRSPVVKSRSTDEKKFSPLPTEDDLLPRTREFNAASPVSRYSDVAWLKKVKAEKRTDRALSEEKESIWLDDDEDNEDNKYGIKMESEHSPNSKKITNGGAKDIFDDAGPNKWSKFESILEDDLSPLRTFKNDDDVDDHLRAIDTDDDWRTGIRKRSRNNAGLSVSPSKDLKKPKRVPVTPTKTRAKSGPGPSSSSVVSGVDHFDWSELDEYRNDPILLDDDDRTGEHSIEKEIERRRKLRQKQGNKTALKKTDDIDLSDLDDLSMAGKSRQRNGKAKAIDSDLEFNANNSDEGSDGSDTGASKPLTAKEKKAQEARLKREAAQRKKDADKAEKDAKAAAAKAKREADKAEKDLEKELKRSEKEAEAAERRAKGQTKENEAQKKRREREEERQAKAADAEAAKQAEREMRIANQLRPKSKSVEEIVLCMEESMFDSELGNALQTYLQAISCHIDLLKSPVSGAIAVAAAAAANTSSRSIGESSSSSLSDLNGTNDACPVRDLIFWRRIVTIRHNENGDAEILPKEEHAVELENYWLCHMTAEEFCEKVKENELHRFLETVSRDMRTRMRRQKAKQEAMGLTPPTNEDRTRRQRVILMIMGLSDYFRGLYNLTSQDFKAMVLAKMRSDGDGGGTGKGAKGASVRDGTGPNEKQIDKVLMELQLDEDCLVIHTDDYDESAQMIVSLTEQISQRPYKTGRKTRLNVCLDGIKCGTGYQDTWITSLQQIHMITPQVARSIASEYPTIRSLYEGYKRCASVYDAWSMLEGIRVENRASAIGQSISRRVYDVFMGEDPDAAVS</sequence>
<feature type="compositionally biased region" description="Basic and acidic residues" evidence="14">
    <location>
        <begin position="608"/>
        <end position="711"/>
    </location>
</feature>
<comment type="similarity">
    <text evidence="3">Belongs to the EME1/MMS4 family.</text>
</comment>
<keyword evidence="5" id="KW-0479">Metal-binding</keyword>
<dbReference type="Gene3D" id="3.40.50.10130">
    <property type="match status" value="1"/>
</dbReference>
<evidence type="ECO:0000256" key="6">
    <source>
        <dbReference type="ARBA" id="ARBA00022759"/>
    </source>
</evidence>